<name>A0ABR3JEH6_9AGAR</name>
<keyword evidence="3" id="KW-1185">Reference proteome</keyword>
<protein>
    <recommendedName>
        <fullName evidence="4">LisH domain-containing protein</fullName>
    </recommendedName>
</protein>
<reference evidence="3" key="1">
    <citation type="submission" date="2024-06" db="EMBL/GenBank/DDBJ databases">
        <title>Multi-omics analyses provide insights into the biosynthesis of the anticancer antibiotic pleurotin in Hohenbuehelia grisea.</title>
        <authorList>
            <person name="Weaver J.A."/>
            <person name="Alberti F."/>
        </authorList>
    </citation>
    <scope>NUCLEOTIDE SEQUENCE [LARGE SCALE GENOMIC DNA]</scope>
    <source>
        <strain evidence="3">T-177</strain>
    </source>
</reference>
<dbReference type="Pfam" id="PF08513">
    <property type="entry name" value="LisH"/>
    <property type="match status" value="1"/>
</dbReference>
<sequence>MATQGPTPGPTAQQSQQQQGPTQQQLLLDSTSPPGPTSLSWEGDRMFNIYIYDYCTKRGFHNTARELCGEAEIAPDSAPPINAKQGLLFEWWSVFWVLFTAKSSNTGSEDALMYTQHQAQQAVQRQTAQRMQQAQAQAQAHAQQGQGHPPLPLHSSGQPPLQQPSLQLVQQPGGPPLPQQPGTNALQPGPPAGPPNSQQAPMSRLPNGMPRPGGPGAPGQPANGPNPGFMPNGHASSPNGAPGAPGVGPFPGQGMPNGVGPQQSFNGMAPGQRPTGAQQTAQRALGSNGLLQPFPSPTMAHSPPGGSGQPGPPQGIHGPPVPPMGQLGPSPQGMQMATGRPGTGSGPGSQGPMASMMHPGGPSHPNGPGQAQGGMGQGPTPSQTPVAGFAQLGGAPGSGAPGARPPSRTTTPGGNLVQQSPSMMNRQIPGAMAAPGMHNMGGMPGMPGGMNPAMQNFINEYNSIPPNVHKQLKAEFGIQDREPTAEEKNRILHTWRQRRGPGPGPGNAAAGPSGQLNRNMQPPGGQRPNPPPGQPQHPQRAGKRNSTSPPEEHGSLPGSSDNSTSPGSRKRARRATPSMEQQQPPQGMFTQGQPGQPPQAGPMGGLPQPPMQMRTPTMGNAPGPGMGLPPGMAGMPGPHMNGGFGAPMMPMNGMMTGGMSPGMGHPQPGAMMTPQMQQMQQSGYRPPIPTMHKPGMPGTAASPPASDQSFNPQGGASPFNNSRMPPGNKPMNMMPPPQSPRMNGPPKDAGTPAKDDPPQNHGMGRQTPNGGSTAPPTPGGPGQNSVPPTSNSAPPNLMSAASPSMMGAPTFGTDNLFPAELLSNVANSLEDFDPSMFKADAGDIMPGDINFERDFGQWFNNEPDQSLDGSHMDMSSLS</sequence>
<dbReference type="InterPro" id="IPR044716">
    <property type="entry name" value="LEUNIG-like"/>
</dbReference>
<proteinExistence type="predicted"/>
<feature type="compositionally biased region" description="Low complexity" evidence="1">
    <location>
        <begin position="124"/>
        <end position="172"/>
    </location>
</feature>
<feature type="compositionally biased region" description="Low complexity" evidence="1">
    <location>
        <begin position="219"/>
        <end position="242"/>
    </location>
</feature>
<comment type="caution">
    <text evidence="2">The sequence shown here is derived from an EMBL/GenBank/DDBJ whole genome shotgun (WGS) entry which is preliminary data.</text>
</comment>
<feature type="region of interest" description="Disordered" evidence="1">
    <location>
        <begin position="1"/>
        <end position="39"/>
    </location>
</feature>
<feature type="compositionally biased region" description="Basic and acidic residues" evidence="1">
    <location>
        <begin position="478"/>
        <end position="490"/>
    </location>
</feature>
<feature type="compositionally biased region" description="Polar residues" evidence="1">
    <location>
        <begin position="783"/>
        <end position="802"/>
    </location>
</feature>
<dbReference type="InterPro" id="IPR006594">
    <property type="entry name" value="LisH"/>
</dbReference>
<feature type="compositionally biased region" description="Low complexity" evidence="1">
    <location>
        <begin position="581"/>
        <end position="594"/>
    </location>
</feature>
<accession>A0ABR3JEH6</accession>
<dbReference type="PROSITE" id="PS50896">
    <property type="entry name" value="LISH"/>
    <property type="match status" value="1"/>
</dbReference>
<dbReference type="EMBL" id="JASNQZ010000008">
    <property type="protein sequence ID" value="KAL0954039.1"/>
    <property type="molecule type" value="Genomic_DNA"/>
</dbReference>
<feature type="region of interest" description="Disordered" evidence="1">
    <location>
        <begin position="124"/>
        <end position="421"/>
    </location>
</feature>
<feature type="compositionally biased region" description="Polar residues" evidence="1">
    <location>
        <begin position="557"/>
        <end position="567"/>
    </location>
</feature>
<feature type="compositionally biased region" description="Low complexity" evidence="1">
    <location>
        <begin position="611"/>
        <end position="621"/>
    </location>
</feature>
<dbReference type="PANTHER" id="PTHR44376:SF5">
    <property type="entry name" value="TRANSCRIPTIONAL COREPRESSOR LEUNIG ISOFORM X1"/>
    <property type="match status" value="1"/>
</dbReference>
<evidence type="ECO:0000313" key="3">
    <source>
        <dbReference type="Proteomes" id="UP001556367"/>
    </source>
</evidence>
<gene>
    <name evidence="2" type="ORF">HGRIS_005193</name>
</gene>
<feature type="compositionally biased region" description="Polar residues" evidence="1">
    <location>
        <begin position="409"/>
        <end position="421"/>
    </location>
</feature>
<evidence type="ECO:0000256" key="1">
    <source>
        <dbReference type="SAM" id="MobiDB-lite"/>
    </source>
</evidence>
<feature type="compositionally biased region" description="Polar residues" evidence="1">
    <location>
        <begin position="26"/>
        <end position="39"/>
    </location>
</feature>
<feature type="compositionally biased region" description="Gly residues" evidence="1">
    <location>
        <begin position="243"/>
        <end position="257"/>
    </location>
</feature>
<feature type="region of interest" description="Disordered" evidence="1">
    <location>
        <begin position="477"/>
        <end position="625"/>
    </location>
</feature>
<evidence type="ECO:0008006" key="4">
    <source>
        <dbReference type="Google" id="ProtNLM"/>
    </source>
</evidence>
<dbReference type="Proteomes" id="UP001556367">
    <property type="component" value="Unassembled WGS sequence"/>
</dbReference>
<feature type="region of interest" description="Disordered" evidence="1">
    <location>
        <begin position="679"/>
        <end position="806"/>
    </location>
</feature>
<feature type="compositionally biased region" description="Polar residues" evidence="1">
    <location>
        <begin position="705"/>
        <end position="723"/>
    </location>
</feature>
<feature type="compositionally biased region" description="Low complexity" evidence="1">
    <location>
        <begin position="358"/>
        <end position="369"/>
    </location>
</feature>
<organism evidence="2 3">
    <name type="scientific">Hohenbuehelia grisea</name>
    <dbReference type="NCBI Taxonomy" id="104357"/>
    <lineage>
        <taxon>Eukaryota</taxon>
        <taxon>Fungi</taxon>
        <taxon>Dikarya</taxon>
        <taxon>Basidiomycota</taxon>
        <taxon>Agaricomycotina</taxon>
        <taxon>Agaricomycetes</taxon>
        <taxon>Agaricomycetidae</taxon>
        <taxon>Agaricales</taxon>
        <taxon>Pleurotineae</taxon>
        <taxon>Pleurotaceae</taxon>
        <taxon>Hohenbuehelia</taxon>
    </lineage>
</organism>
<dbReference type="PANTHER" id="PTHR44376">
    <property type="entry name" value="TRANSCRIPTIONAL REGULATOR OF FILAMENTOUS GROWTH FLO8"/>
    <property type="match status" value="1"/>
</dbReference>
<feature type="compositionally biased region" description="Low complexity" evidence="1">
    <location>
        <begin position="1"/>
        <end position="25"/>
    </location>
</feature>
<evidence type="ECO:0000313" key="2">
    <source>
        <dbReference type="EMBL" id="KAL0954039.1"/>
    </source>
</evidence>